<dbReference type="CDD" id="cd03228">
    <property type="entry name" value="ABCC_MRP_Like"/>
    <property type="match status" value="1"/>
</dbReference>
<feature type="transmembrane region" description="Helical" evidence="7">
    <location>
        <begin position="60"/>
        <end position="80"/>
    </location>
</feature>
<protein>
    <submittedName>
        <fullName evidence="10">ABC transporter ATP-binding protein</fullName>
    </submittedName>
</protein>
<dbReference type="PATRIC" id="fig|1195236.3.peg.4295"/>
<dbReference type="RefSeq" id="WP_004628730.1">
    <property type="nucleotide sequence ID" value="NZ_AORV01000058.1"/>
</dbReference>
<dbReference type="InterPro" id="IPR011527">
    <property type="entry name" value="ABC1_TM_dom"/>
</dbReference>
<comment type="caution">
    <text evidence="10">The sequence shown here is derived from an EMBL/GenBank/DDBJ whole genome shotgun (WGS) entry which is preliminary data.</text>
</comment>
<dbReference type="GO" id="GO:0015421">
    <property type="term" value="F:ABC-type oligopeptide transporter activity"/>
    <property type="evidence" value="ECO:0007669"/>
    <property type="project" value="TreeGrafter"/>
</dbReference>
<dbReference type="PROSITE" id="PS50893">
    <property type="entry name" value="ABC_TRANSPORTER_2"/>
    <property type="match status" value="1"/>
</dbReference>
<dbReference type="GO" id="GO:0005524">
    <property type="term" value="F:ATP binding"/>
    <property type="evidence" value="ECO:0007669"/>
    <property type="project" value="UniProtKB-KW"/>
</dbReference>
<dbReference type="Proteomes" id="UP000014155">
    <property type="component" value="Unassembled WGS sequence"/>
</dbReference>
<dbReference type="eggNOG" id="COG1132">
    <property type="taxonomic scope" value="Bacteria"/>
</dbReference>
<evidence type="ECO:0000259" key="8">
    <source>
        <dbReference type="PROSITE" id="PS50893"/>
    </source>
</evidence>
<dbReference type="InterPro" id="IPR027417">
    <property type="entry name" value="P-loop_NTPase"/>
</dbReference>
<feature type="domain" description="ABC transporter" evidence="8">
    <location>
        <begin position="356"/>
        <end position="597"/>
    </location>
</feature>
<dbReference type="PANTHER" id="PTHR43394:SF1">
    <property type="entry name" value="ATP-BINDING CASSETTE SUB-FAMILY B MEMBER 10, MITOCHONDRIAL"/>
    <property type="match status" value="1"/>
</dbReference>
<evidence type="ECO:0000256" key="5">
    <source>
        <dbReference type="ARBA" id="ARBA00022989"/>
    </source>
</evidence>
<comment type="subcellular location">
    <subcellularLocation>
        <location evidence="1">Cell membrane</location>
        <topology evidence="1">Multi-pass membrane protein</topology>
    </subcellularLocation>
</comment>
<evidence type="ECO:0000256" key="1">
    <source>
        <dbReference type="ARBA" id="ARBA00004651"/>
    </source>
</evidence>
<dbReference type="STRING" id="1195236.CTER_4079"/>
<evidence type="ECO:0000256" key="3">
    <source>
        <dbReference type="ARBA" id="ARBA00022741"/>
    </source>
</evidence>
<evidence type="ECO:0000256" key="2">
    <source>
        <dbReference type="ARBA" id="ARBA00022692"/>
    </source>
</evidence>
<dbReference type="Pfam" id="PF00005">
    <property type="entry name" value="ABC_tran"/>
    <property type="match status" value="1"/>
</dbReference>
<keyword evidence="3" id="KW-0547">Nucleotide-binding</keyword>
<feature type="transmembrane region" description="Helical" evidence="7">
    <location>
        <begin position="164"/>
        <end position="185"/>
    </location>
</feature>
<evidence type="ECO:0000256" key="7">
    <source>
        <dbReference type="SAM" id="Phobius"/>
    </source>
</evidence>
<accession>S0FGJ5</accession>
<dbReference type="Gene3D" id="1.20.1560.10">
    <property type="entry name" value="ABC transporter type 1, transmembrane domain"/>
    <property type="match status" value="1"/>
</dbReference>
<keyword evidence="11" id="KW-1185">Reference proteome</keyword>
<dbReference type="Gene3D" id="3.40.50.300">
    <property type="entry name" value="P-loop containing nucleotide triphosphate hydrolases"/>
    <property type="match status" value="1"/>
</dbReference>
<dbReference type="InterPro" id="IPR039421">
    <property type="entry name" value="Type_1_exporter"/>
</dbReference>
<keyword evidence="4 10" id="KW-0067">ATP-binding</keyword>
<dbReference type="PROSITE" id="PS50929">
    <property type="entry name" value="ABC_TM1F"/>
    <property type="match status" value="1"/>
</dbReference>
<dbReference type="InterPro" id="IPR003439">
    <property type="entry name" value="ABC_transporter-like_ATP-bd"/>
</dbReference>
<feature type="transmembrane region" description="Helical" evidence="7">
    <location>
        <begin position="21"/>
        <end position="40"/>
    </location>
</feature>
<keyword evidence="2 7" id="KW-0812">Transmembrane</keyword>
<keyword evidence="5 7" id="KW-1133">Transmembrane helix</keyword>
<feature type="transmembrane region" description="Helical" evidence="7">
    <location>
        <begin position="260"/>
        <end position="278"/>
    </location>
</feature>
<evidence type="ECO:0000259" key="9">
    <source>
        <dbReference type="PROSITE" id="PS50929"/>
    </source>
</evidence>
<dbReference type="PANTHER" id="PTHR43394">
    <property type="entry name" value="ATP-DEPENDENT PERMEASE MDL1, MITOCHONDRIAL"/>
    <property type="match status" value="1"/>
</dbReference>
<evidence type="ECO:0000256" key="4">
    <source>
        <dbReference type="ARBA" id="ARBA00022840"/>
    </source>
</evidence>
<evidence type="ECO:0000256" key="6">
    <source>
        <dbReference type="ARBA" id="ARBA00023136"/>
    </source>
</evidence>
<dbReference type="GO" id="GO:0016887">
    <property type="term" value="F:ATP hydrolysis activity"/>
    <property type="evidence" value="ECO:0007669"/>
    <property type="project" value="InterPro"/>
</dbReference>
<sequence>MIFVPGSRNTFKFFIKHSLPACAGLALVTLAGGVLIPLEIRFRGNLIDSILAAKSSGRTILWLILFFVGLAIYNNFSGVIQELLKLKMKYTAAREVIPEINKHRACLEYQYYESSETYNLLQRVYSADTKSKPDEIMVSTCWNFFRLLSIAVQSVWTLQLVSKAGWHTGMIIAVLSVISCIVAIYGSNRVYEARQTTSEADRRAAYYEEILSNRENVSERKLFSYMNFVSEKWKESFSKSLKTNINSSIAFRIRNLTTQFSGLFFSIMIICLSLKPLAEGRISTGFFISVFLGMATLSNSLNVLLPALVSELASNDRYFKDYRKFLKLNTIPDMQIPSRAKSNTETEIRVEPIYSIEFKNVSFMYPGTDRYVLRDLSFRFTSDRHYAIVGANGSGKSTLIKLMAGLYKPTEGDILINGKSIGHYTRSQLNCMFSIVFQDFARYYVTVRENILMGRNEGYVSEGHISDALIRETALKLGLDTGKVPLNAYLGKIFDGGIDISGGQWQLLALTRAFIADANTLVLDEPTAALDPVNETRLYNRFVQLAKEKMTILISHRLGSTKLADEILLLDSGRLTETGTHDELMKKAGLYSTMFNNQAEWYL</sequence>
<keyword evidence="6 7" id="KW-0472">Membrane</keyword>
<dbReference type="SUPFAM" id="SSF90123">
    <property type="entry name" value="ABC transporter transmembrane region"/>
    <property type="match status" value="1"/>
</dbReference>
<dbReference type="SMART" id="SM00382">
    <property type="entry name" value="AAA"/>
    <property type="match status" value="1"/>
</dbReference>
<dbReference type="InterPro" id="IPR003593">
    <property type="entry name" value="AAA+_ATPase"/>
</dbReference>
<dbReference type="GO" id="GO:0005886">
    <property type="term" value="C:plasma membrane"/>
    <property type="evidence" value="ECO:0007669"/>
    <property type="project" value="UniProtKB-SubCell"/>
</dbReference>
<proteinExistence type="predicted"/>
<gene>
    <name evidence="10" type="ORF">CTER_4079</name>
</gene>
<dbReference type="InterPro" id="IPR036640">
    <property type="entry name" value="ABC1_TM_sf"/>
</dbReference>
<reference evidence="10 11" key="1">
    <citation type="journal article" date="2013" name="Genome Announc.">
        <title>Draft Genome Sequence of the Cellulolytic, Mesophilic, Anaerobic Bacterium Clostridium termitidis Strain CT1112 (DSM 5398).</title>
        <authorList>
            <person name="Lal S."/>
            <person name="Ramachandran U."/>
            <person name="Zhang X."/>
            <person name="Munir R."/>
            <person name="Sparling R."/>
            <person name="Levin D.B."/>
        </authorList>
    </citation>
    <scope>NUCLEOTIDE SEQUENCE [LARGE SCALE GENOMIC DNA]</scope>
    <source>
        <strain evidence="10 11">CT1112</strain>
    </source>
</reference>
<evidence type="ECO:0000313" key="11">
    <source>
        <dbReference type="Proteomes" id="UP000014155"/>
    </source>
</evidence>
<dbReference type="AlphaFoldDB" id="S0FGJ5"/>
<evidence type="ECO:0000313" key="10">
    <source>
        <dbReference type="EMBL" id="EMS70192.1"/>
    </source>
</evidence>
<feature type="transmembrane region" description="Helical" evidence="7">
    <location>
        <begin position="136"/>
        <end position="158"/>
    </location>
</feature>
<dbReference type="SUPFAM" id="SSF52540">
    <property type="entry name" value="P-loop containing nucleoside triphosphate hydrolases"/>
    <property type="match status" value="1"/>
</dbReference>
<organism evidence="10 11">
    <name type="scientific">Ruminiclostridium cellobioparum subsp. termitidis CT1112</name>
    <dbReference type="NCBI Taxonomy" id="1195236"/>
    <lineage>
        <taxon>Bacteria</taxon>
        <taxon>Bacillati</taxon>
        <taxon>Bacillota</taxon>
        <taxon>Clostridia</taxon>
        <taxon>Eubacteriales</taxon>
        <taxon>Oscillospiraceae</taxon>
        <taxon>Ruminiclostridium</taxon>
    </lineage>
</organism>
<name>S0FGJ5_RUMCE</name>
<feature type="domain" description="ABC transmembrane type-1" evidence="9">
    <location>
        <begin position="23"/>
        <end position="310"/>
    </location>
</feature>
<dbReference type="EMBL" id="AORV01000058">
    <property type="protein sequence ID" value="EMS70192.1"/>
    <property type="molecule type" value="Genomic_DNA"/>
</dbReference>